<name>A2E827_TRIV3</name>
<dbReference type="VEuPathDB" id="TrichDB:TVAGG3_0973990"/>
<dbReference type="VEuPathDB" id="TrichDB:TVAG_498390"/>
<reference evidence="1" key="1">
    <citation type="submission" date="2006-10" db="EMBL/GenBank/DDBJ databases">
        <authorList>
            <person name="Amadeo P."/>
            <person name="Zhao Q."/>
            <person name="Wortman J."/>
            <person name="Fraser-Liggett C."/>
            <person name="Carlton J."/>
        </authorList>
    </citation>
    <scope>NUCLEOTIDE SEQUENCE</scope>
    <source>
        <strain evidence="1">G3</strain>
    </source>
</reference>
<dbReference type="RefSeq" id="XP_001323368.1">
    <property type="nucleotide sequence ID" value="XM_001323333.1"/>
</dbReference>
<evidence type="ECO:0000313" key="2">
    <source>
        <dbReference type="Proteomes" id="UP000001542"/>
    </source>
</evidence>
<gene>
    <name evidence="1" type="ORF">TVAG_498390</name>
</gene>
<protein>
    <submittedName>
        <fullName evidence="1">Uncharacterized protein</fullName>
    </submittedName>
</protein>
<dbReference type="InParanoid" id="A2E827"/>
<keyword evidence="2" id="KW-1185">Reference proteome</keyword>
<organism evidence="1 2">
    <name type="scientific">Trichomonas vaginalis (strain ATCC PRA-98 / G3)</name>
    <dbReference type="NCBI Taxonomy" id="412133"/>
    <lineage>
        <taxon>Eukaryota</taxon>
        <taxon>Metamonada</taxon>
        <taxon>Parabasalia</taxon>
        <taxon>Trichomonadida</taxon>
        <taxon>Trichomonadidae</taxon>
        <taxon>Trichomonas</taxon>
    </lineage>
</organism>
<dbReference type="KEGG" id="tva:4769094"/>
<proteinExistence type="predicted"/>
<sequence length="459" mass="53854">MLADFFAFKGSVEGVDLFFPPFSAISDYFDENELKFHFNLPLVGKYQGELMCWNKNKYKNAELLSLIDFNQTLYRKNINFTTTDFLPHSRSSQLKCHGKNAEERWCEARRIALVQGHILFSNEALLTFPPFYFNGRGRCLPFRQQRNIMSGEPFLTRRSLDEIAYDATNDDEIIILSSGTEENFNYDFIVSSLLPLYTTLNRLDVNKTKKLYVMENLSKFDTKIFKNILKALPQKVPVSDVPALLKNAVIGLVKGDKKCEPSRHDNERFNEDVLWYQKDDIKDMRDLYINKDYDRKKRPKINVAVSKSLDMNFAAISSAINSRDMNYNIYSFKCKENDYNCIEKEAETIDIFITTPNHGSELMLFMPKNSVFLDVAHEKYVDNRNEVLAHYFDIKYYKFSVKGVPDLQQLKFDDFLECYQLERFAKTDNCRKFIPAIPIFVDQDEFKEFWVSNEKEMLD</sequence>
<reference evidence="1" key="2">
    <citation type="journal article" date="2007" name="Science">
        <title>Draft genome sequence of the sexually transmitted pathogen Trichomonas vaginalis.</title>
        <authorList>
            <person name="Carlton J.M."/>
            <person name="Hirt R.P."/>
            <person name="Silva J.C."/>
            <person name="Delcher A.L."/>
            <person name="Schatz M."/>
            <person name="Zhao Q."/>
            <person name="Wortman J.R."/>
            <person name="Bidwell S.L."/>
            <person name="Alsmark U.C.M."/>
            <person name="Besteiro S."/>
            <person name="Sicheritz-Ponten T."/>
            <person name="Noel C.J."/>
            <person name="Dacks J.B."/>
            <person name="Foster P.G."/>
            <person name="Simillion C."/>
            <person name="Van de Peer Y."/>
            <person name="Miranda-Saavedra D."/>
            <person name="Barton G.J."/>
            <person name="Westrop G.D."/>
            <person name="Mueller S."/>
            <person name="Dessi D."/>
            <person name="Fiori P.L."/>
            <person name="Ren Q."/>
            <person name="Paulsen I."/>
            <person name="Zhang H."/>
            <person name="Bastida-Corcuera F.D."/>
            <person name="Simoes-Barbosa A."/>
            <person name="Brown M.T."/>
            <person name="Hayes R.D."/>
            <person name="Mukherjee M."/>
            <person name="Okumura C.Y."/>
            <person name="Schneider R."/>
            <person name="Smith A.J."/>
            <person name="Vanacova S."/>
            <person name="Villalvazo M."/>
            <person name="Haas B.J."/>
            <person name="Pertea M."/>
            <person name="Feldblyum T.V."/>
            <person name="Utterback T.R."/>
            <person name="Shu C.L."/>
            <person name="Osoegawa K."/>
            <person name="de Jong P.J."/>
            <person name="Hrdy I."/>
            <person name="Horvathova L."/>
            <person name="Zubacova Z."/>
            <person name="Dolezal P."/>
            <person name="Malik S.B."/>
            <person name="Logsdon J.M. Jr."/>
            <person name="Henze K."/>
            <person name="Gupta A."/>
            <person name="Wang C.C."/>
            <person name="Dunne R.L."/>
            <person name="Upcroft J.A."/>
            <person name="Upcroft P."/>
            <person name="White O."/>
            <person name="Salzberg S.L."/>
            <person name="Tang P."/>
            <person name="Chiu C.-H."/>
            <person name="Lee Y.-S."/>
            <person name="Embley T.M."/>
            <person name="Coombs G.H."/>
            <person name="Mottram J.C."/>
            <person name="Tachezy J."/>
            <person name="Fraser-Liggett C.M."/>
            <person name="Johnson P.J."/>
        </authorList>
    </citation>
    <scope>NUCLEOTIDE SEQUENCE [LARGE SCALE GENOMIC DNA]</scope>
    <source>
        <strain evidence="1">G3</strain>
    </source>
</reference>
<evidence type="ECO:0000313" key="1">
    <source>
        <dbReference type="EMBL" id="EAY11145.1"/>
    </source>
</evidence>
<dbReference type="EMBL" id="DS113324">
    <property type="protein sequence ID" value="EAY11145.1"/>
    <property type="molecule type" value="Genomic_DNA"/>
</dbReference>
<accession>A2E827</accession>
<dbReference type="Proteomes" id="UP000001542">
    <property type="component" value="Unassembled WGS sequence"/>
</dbReference>
<dbReference type="AlphaFoldDB" id="A2E827"/>